<dbReference type="CDD" id="cd03280">
    <property type="entry name" value="ABC_MutS2"/>
    <property type="match status" value="1"/>
</dbReference>
<dbReference type="SMART" id="SM00533">
    <property type="entry name" value="MUTSd"/>
    <property type="match status" value="1"/>
</dbReference>
<dbReference type="PANTHER" id="PTHR48466">
    <property type="entry name" value="OS10G0509000 PROTEIN-RELATED"/>
    <property type="match status" value="1"/>
</dbReference>
<evidence type="ECO:0000256" key="6">
    <source>
        <dbReference type="ARBA" id="ARBA00023125"/>
    </source>
</evidence>
<dbReference type="InterPro" id="IPR000432">
    <property type="entry name" value="DNA_mismatch_repair_MutS_C"/>
</dbReference>
<dbReference type="GO" id="GO:0072344">
    <property type="term" value="P:rescue of stalled ribosome"/>
    <property type="evidence" value="ECO:0007669"/>
    <property type="project" value="UniProtKB-UniRule"/>
</dbReference>
<evidence type="ECO:0000256" key="7">
    <source>
        <dbReference type="HAMAP-Rule" id="MF_00092"/>
    </source>
</evidence>
<dbReference type="Pfam" id="PF00488">
    <property type="entry name" value="MutS_V"/>
    <property type="match status" value="1"/>
</dbReference>
<comment type="similarity">
    <text evidence="7">Belongs to the DNA mismatch repair MutS family. MutS2 subfamily.</text>
</comment>
<dbReference type="EC" id="3.6.4.-" evidence="7"/>
<evidence type="ECO:0000259" key="10">
    <source>
        <dbReference type="PROSITE" id="PS50828"/>
    </source>
</evidence>
<keyword evidence="4 7" id="KW-0067">ATP-binding</keyword>
<dbReference type="GO" id="GO:0019843">
    <property type="term" value="F:rRNA binding"/>
    <property type="evidence" value="ECO:0007669"/>
    <property type="project" value="UniProtKB-UniRule"/>
</dbReference>
<dbReference type="GO" id="GO:0005524">
    <property type="term" value="F:ATP binding"/>
    <property type="evidence" value="ECO:0007669"/>
    <property type="project" value="UniProtKB-UniRule"/>
</dbReference>
<evidence type="ECO:0000313" key="12">
    <source>
        <dbReference type="Proteomes" id="UP000683511"/>
    </source>
</evidence>
<dbReference type="InterPro" id="IPR045076">
    <property type="entry name" value="MutS"/>
</dbReference>
<dbReference type="PIRSF" id="PIRSF005814">
    <property type="entry name" value="MutS_YshD"/>
    <property type="match status" value="1"/>
</dbReference>
<evidence type="ECO:0000256" key="8">
    <source>
        <dbReference type="SAM" id="Coils"/>
    </source>
</evidence>
<keyword evidence="2 7" id="KW-0547">Nucleotide-binding</keyword>
<dbReference type="InterPro" id="IPR007696">
    <property type="entry name" value="DNA_mismatch_repair_MutS_core"/>
</dbReference>
<dbReference type="GO" id="GO:0140664">
    <property type="term" value="F:ATP-dependent DNA damage sensor activity"/>
    <property type="evidence" value="ECO:0007669"/>
    <property type="project" value="InterPro"/>
</dbReference>
<keyword evidence="3 7" id="KW-0378">Hydrolase</keyword>
<keyword evidence="6 7" id="KW-0238">DNA-binding</keyword>
<accession>A0A975T692</accession>
<dbReference type="GO" id="GO:0030983">
    <property type="term" value="F:mismatched DNA binding"/>
    <property type="evidence" value="ECO:0007669"/>
    <property type="project" value="InterPro"/>
</dbReference>
<dbReference type="AlphaFoldDB" id="A0A975T692"/>
<dbReference type="PROSITE" id="PS00486">
    <property type="entry name" value="DNA_MISMATCH_REPAIR_2"/>
    <property type="match status" value="1"/>
</dbReference>
<dbReference type="FunFam" id="3.40.50.300:FF:000830">
    <property type="entry name" value="Endonuclease MutS2"/>
    <property type="match status" value="1"/>
</dbReference>
<organism evidence="11 12">
    <name type="scientific">Richelia sinica FACHB-800</name>
    <dbReference type="NCBI Taxonomy" id="1357546"/>
    <lineage>
        <taxon>Bacteria</taxon>
        <taxon>Bacillati</taxon>
        <taxon>Cyanobacteriota</taxon>
        <taxon>Cyanophyceae</taxon>
        <taxon>Nostocales</taxon>
        <taxon>Nostocaceae</taxon>
        <taxon>Richelia</taxon>
    </lineage>
</organism>
<dbReference type="InterPro" id="IPR046893">
    <property type="entry name" value="MSSS"/>
</dbReference>
<sequence>MIQSETLELLEWHRLCQHLSTFAATKLGAIVARNLPIPSTQAESEQLLAQTKEVYQLESHLSPGLSFEGIQDIGDSLERAELQGILSGEELLNIATTLSGARNLRRSIDNQEDLPILSELVADLRTYPELEQEIHRCIDERAQVTDRASQKLGEIREELRRLRSQITQKLQNIIQVKSNALQELIITQRGDRFVIPVKAQQKDAIPGIVHDTSTSGATLYIEPNSIVPMGNQLRQALKREQVEEEAIRRVLTEQVAAVKPDLERLLAIVTTLDLATARARYSYWLGANPPRFIQREAQEIITLRQLRHPLLIWQQQHEQGHSVVPVDLLISPHIRVVTITGPNTGGKTVTLKTLGLAALMAKVGLFVPAREPVEMPWFGQILADIGDEQSLQQSLSTFSGHIRRISRILNAISEQTRDELPDSLVLLDEVGAGTDPAEGSALAIALLQYLAEHSQLTIATTHFGELKALKYDDARFENASVEFNETTLSPTYRLLWGIPGRSNALAIALRLGLKPEVVEAAKTQVGEATDEVNQVIAGLEAQRRSQETKAAEAQELLRQAEKLYKEVSTKAAALQEREQALRASQEIAVQQAINQAKGEIAQVIRRLQQGTPTAQDAQQATNALNQIAQKHQPAPPPKPKPGFMPKVGDRIRIPKLGQTAEVLTAPDADGELTVRFGIMKMNVKLQDVESLDGQKPEPIAKPKAAPTPVTPPPTPAPAIRTSKNTVDLRGKRVADAEYILDKAISEATGPLWIIHGHGTGKLRQGVHAFLQQHPRISHYEGAEQADGGSGVTIAHVQ</sequence>
<dbReference type="NCBIfam" id="TIGR01069">
    <property type="entry name" value="mutS2"/>
    <property type="match status" value="1"/>
</dbReference>
<feature type="coiled-coil region" evidence="8">
    <location>
        <begin position="536"/>
        <end position="577"/>
    </location>
</feature>
<keyword evidence="5 7" id="KW-0694">RNA-binding</keyword>
<keyword evidence="12" id="KW-1185">Reference proteome</keyword>
<proteinExistence type="inferred from homology"/>
<dbReference type="PANTHER" id="PTHR48466:SF2">
    <property type="entry name" value="OS10G0509000 PROTEIN"/>
    <property type="match status" value="1"/>
</dbReference>
<gene>
    <name evidence="7" type="primary">mutS2</name>
    <name evidence="7" type="synonym">rqcU</name>
    <name evidence="11" type="ORF">B6N60_00890</name>
</gene>
<evidence type="ECO:0000256" key="2">
    <source>
        <dbReference type="ARBA" id="ARBA00022741"/>
    </source>
</evidence>
<dbReference type="KEGG" id="rsin:B6N60_00890"/>
<dbReference type="SUPFAM" id="SSF52540">
    <property type="entry name" value="P-loop containing nucleoside triphosphate hydrolases"/>
    <property type="match status" value="1"/>
</dbReference>
<feature type="coiled-coil region" evidence="8">
    <location>
        <begin position="145"/>
        <end position="172"/>
    </location>
</feature>
<dbReference type="EC" id="3.1.-.-" evidence="7"/>
<evidence type="ECO:0000256" key="5">
    <source>
        <dbReference type="ARBA" id="ARBA00022884"/>
    </source>
</evidence>
<dbReference type="GO" id="GO:0045910">
    <property type="term" value="P:negative regulation of DNA recombination"/>
    <property type="evidence" value="ECO:0007669"/>
    <property type="project" value="InterPro"/>
</dbReference>
<dbReference type="InterPro" id="IPR005747">
    <property type="entry name" value="MutS2"/>
</dbReference>
<keyword evidence="1 7" id="KW-0699">rRNA-binding</keyword>
<comment type="subunit">
    <text evidence="7">Homodimer. Binds to stalled ribosomes, contacting rRNA.</text>
</comment>
<evidence type="ECO:0000256" key="1">
    <source>
        <dbReference type="ARBA" id="ARBA00022730"/>
    </source>
</evidence>
<reference evidence="11" key="1">
    <citation type="submission" date="2017-04" db="EMBL/GenBank/DDBJ databases">
        <title>Genome deletions in a multicellular cyanobacterial endosymbiont for morphological adaptation in marine diatoms.</title>
        <authorList>
            <person name="Wang Y."/>
            <person name="Gao H."/>
            <person name="Li R."/>
            <person name="Xu X."/>
        </authorList>
    </citation>
    <scope>NUCLEOTIDE SEQUENCE</scope>
    <source>
        <strain evidence="11">FACHB 800</strain>
    </source>
</reference>
<dbReference type="Pfam" id="PF20297">
    <property type="entry name" value="MSSS"/>
    <property type="match status" value="1"/>
</dbReference>
<feature type="binding site" evidence="7">
    <location>
        <begin position="341"/>
        <end position="348"/>
    </location>
    <ligand>
        <name>ATP</name>
        <dbReference type="ChEBI" id="CHEBI:30616"/>
    </ligand>
</feature>
<dbReference type="EMBL" id="CP021056">
    <property type="protein sequence ID" value="QXE22208.1"/>
    <property type="molecule type" value="Genomic_DNA"/>
</dbReference>
<dbReference type="GO" id="GO:0043023">
    <property type="term" value="F:ribosomal large subunit binding"/>
    <property type="evidence" value="ECO:0007669"/>
    <property type="project" value="UniProtKB-UniRule"/>
</dbReference>
<dbReference type="SMART" id="SM00463">
    <property type="entry name" value="SMR"/>
    <property type="match status" value="1"/>
</dbReference>
<protein>
    <recommendedName>
        <fullName evidence="7">Endonuclease MutS2</fullName>
        <ecNumber evidence="7">3.1.-.-</ecNumber>
    </recommendedName>
    <alternativeName>
        <fullName evidence="7">Ribosome-associated protein quality control-upstream factor</fullName>
        <shortName evidence="7">RQC-upstream factor</shortName>
        <shortName evidence="7">RqcU</shortName>
        <ecNumber evidence="7">3.6.4.-</ecNumber>
    </alternativeName>
</protein>
<comment type="function">
    <text evidence="7">Endonuclease that is involved in the suppression of homologous recombination and thus may have a key role in the control of bacterial genetic diversity.</text>
</comment>
<dbReference type="Pfam" id="PF01713">
    <property type="entry name" value="Smr"/>
    <property type="match status" value="1"/>
</dbReference>
<feature type="region of interest" description="Disordered" evidence="9">
    <location>
        <begin position="689"/>
        <end position="721"/>
    </location>
</feature>
<dbReference type="InterPro" id="IPR036187">
    <property type="entry name" value="DNA_mismatch_repair_MutS_sf"/>
</dbReference>
<dbReference type="InterPro" id="IPR036063">
    <property type="entry name" value="Smr_dom_sf"/>
</dbReference>
<name>A0A975T692_9NOST</name>
<keyword evidence="7" id="KW-0255">Endonuclease</keyword>
<dbReference type="GO" id="GO:0016887">
    <property type="term" value="F:ATP hydrolysis activity"/>
    <property type="evidence" value="ECO:0007669"/>
    <property type="project" value="InterPro"/>
</dbReference>
<dbReference type="SUPFAM" id="SSF160443">
    <property type="entry name" value="SMR domain-like"/>
    <property type="match status" value="1"/>
</dbReference>
<dbReference type="SUPFAM" id="SSF48334">
    <property type="entry name" value="DNA repair protein MutS, domain III"/>
    <property type="match status" value="1"/>
</dbReference>
<dbReference type="InterPro" id="IPR027417">
    <property type="entry name" value="P-loop_NTPase"/>
</dbReference>
<evidence type="ECO:0000256" key="4">
    <source>
        <dbReference type="ARBA" id="ARBA00022840"/>
    </source>
</evidence>
<dbReference type="Proteomes" id="UP000683511">
    <property type="component" value="Chromosome"/>
</dbReference>
<evidence type="ECO:0000256" key="9">
    <source>
        <dbReference type="SAM" id="MobiDB-lite"/>
    </source>
</evidence>
<dbReference type="HAMAP" id="MF_00092">
    <property type="entry name" value="MutS2"/>
    <property type="match status" value="1"/>
</dbReference>
<evidence type="ECO:0000313" key="11">
    <source>
        <dbReference type="EMBL" id="QXE22208.1"/>
    </source>
</evidence>
<dbReference type="GO" id="GO:0004519">
    <property type="term" value="F:endonuclease activity"/>
    <property type="evidence" value="ECO:0007669"/>
    <property type="project" value="UniProtKB-UniRule"/>
</dbReference>
<dbReference type="Gene3D" id="3.30.1370.110">
    <property type="match status" value="1"/>
</dbReference>
<dbReference type="Gene3D" id="3.40.50.300">
    <property type="entry name" value="P-loop containing nucleotide triphosphate hydrolases"/>
    <property type="match status" value="1"/>
</dbReference>
<dbReference type="RefSeq" id="WP_190603026.1">
    <property type="nucleotide sequence ID" value="NZ_CP021056.1"/>
</dbReference>
<dbReference type="PROSITE" id="PS50828">
    <property type="entry name" value="SMR"/>
    <property type="match status" value="1"/>
</dbReference>
<dbReference type="SMART" id="SM00534">
    <property type="entry name" value="MUTSac"/>
    <property type="match status" value="1"/>
</dbReference>
<evidence type="ECO:0000256" key="3">
    <source>
        <dbReference type="ARBA" id="ARBA00022801"/>
    </source>
</evidence>
<keyword evidence="8" id="KW-0175">Coiled coil</keyword>
<dbReference type="InterPro" id="IPR002625">
    <property type="entry name" value="Smr_dom"/>
</dbReference>
<dbReference type="GO" id="GO:0006298">
    <property type="term" value="P:mismatch repair"/>
    <property type="evidence" value="ECO:0007669"/>
    <property type="project" value="InterPro"/>
</dbReference>
<keyword evidence="7" id="KW-0540">Nuclease</keyword>
<feature type="domain" description="Smr" evidence="10">
    <location>
        <begin position="726"/>
        <end position="797"/>
    </location>
</feature>
<comment type="function">
    <text evidence="7">Acts as a ribosome collision sensor, splitting the ribosome into its 2 subunits. Detects stalled/collided 70S ribosomes which it binds and splits by an ATP-hydrolysis driven conformational change. Acts upstream of the ribosome quality control system (RQC), a ribosome-associated complex that mediates the extraction of incompletely synthesized nascent chains from stalled ribosomes and their subsequent degradation. Probably generates substrates for RQC.</text>
</comment>